<dbReference type="PANTHER" id="PTHR11977">
    <property type="entry name" value="VILLIN"/>
    <property type="match status" value="1"/>
</dbReference>
<dbReference type="GO" id="GO:0005737">
    <property type="term" value="C:cytoplasm"/>
    <property type="evidence" value="ECO:0007669"/>
    <property type="project" value="TreeGrafter"/>
</dbReference>
<dbReference type="GO" id="GO:0051015">
    <property type="term" value="F:actin filament binding"/>
    <property type="evidence" value="ECO:0007669"/>
    <property type="project" value="InterPro"/>
</dbReference>
<proteinExistence type="predicted"/>
<dbReference type="InterPro" id="IPR029006">
    <property type="entry name" value="ADF-H/Gelsolin-like_dom_sf"/>
</dbReference>
<comment type="caution">
    <text evidence="2">The sequence shown here is derived from an EMBL/GenBank/DDBJ whole genome shotgun (WGS) entry which is preliminary data.</text>
</comment>
<dbReference type="InterPro" id="IPR007122">
    <property type="entry name" value="Villin/Gelsolin"/>
</dbReference>
<sequence>MQSSSRDISVYPQTDKFINNLFTWPSQIENRKLTRFSLFSRSFRLVSPCVARPRGNKTRKTVAMSGLIKQKQYDWKDSNLALFGSDIEKNVKKESAATEKAWKNAGRKLGIQIWRIVKFKVEDWPSEEYGKFYNGDSYIILNTYKEEDGEELCFDVHFWIGQYSTQDEYGTAAYKTVELDTFLNDAPIQHREVQGHESELFKSYFDNITKGRCLQNQLNFRNSIKWCYKSGATTKEQFNFLKQNLAELIKQYTNITLFVWLGTNDLTKKERDGSISLKSSGNDSVHHIYSIYKEIYFFVRNFENVKLIYIEVPVYSIYWWNVFHNHSNPEHFREDDLCLHAQIEQLNIYIRDINRILHVHSPSLSNDLVQTRKQGKRKHTFSSYTFTGYYDGIHPRPELSRLWLLKLCRVFNMYCV</sequence>
<organism evidence="2 3">
    <name type="scientific">Mytilus edulis</name>
    <name type="common">Blue mussel</name>
    <dbReference type="NCBI Taxonomy" id="6550"/>
    <lineage>
        <taxon>Eukaryota</taxon>
        <taxon>Metazoa</taxon>
        <taxon>Spiralia</taxon>
        <taxon>Lophotrochozoa</taxon>
        <taxon>Mollusca</taxon>
        <taxon>Bivalvia</taxon>
        <taxon>Autobranchia</taxon>
        <taxon>Pteriomorphia</taxon>
        <taxon>Mytilida</taxon>
        <taxon>Mytiloidea</taxon>
        <taxon>Mytilidae</taxon>
        <taxon>Mytilinae</taxon>
        <taxon>Mytilus</taxon>
    </lineage>
</organism>
<dbReference type="GO" id="GO:0008154">
    <property type="term" value="P:actin polymerization or depolymerization"/>
    <property type="evidence" value="ECO:0007669"/>
    <property type="project" value="TreeGrafter"/>
</dbReference>
<dbReference type="Proteomes" id="UP000683360">
    <property type="component" value="Unassembled WGS sequence"/>
</dbReference>
<dbReference type="AlphaFoldDB" id="A0A8S3SFA1"/>
<reference evidence="2" key="1">
    <citation type="submission" date="2021-03" db="EMBL/GenBank/DDBJ databases">
        <authorList>
            <person name="Bekaert M."/>
        </authorList>
    </citation>
    <scope>NUCLEOTIDE SEQUENCE</scope>
</reference>
<dbReference type="SUPFAM" id="SSF52266">
    <property type="entry name" value="SGNH hydrolase"/>
    <property type="match status" value="1"/>
</dbReference>
<name>A0A8S3SFA1_MYTED</name>
<dbReference type="OrthoDB" id="6177994at2759"/>
<evidence type="ECO:0000313" key="3">
    <source>
        <dbReference type="Proteomes" id="UP000683360"/>
    </source>
</evidence>
<dbReference type="EMBL" id="CAJPWZ010001500">
    <property type="protein sequence ID" value="CAG2217018.1"/>
    <property type="molecule type" value="Genomic_DNA"/>
</dbReference>
<keyword evidence="3" id="KW-1185">Reference proteome</keyword>
<accession>A0A8S3SFA1</accession>
<dbReference type="SMART" id="SM00262">
    <property type="entry name" value="GEL"/>
    <property type="match status" value="1"/>
</dbReference>
<feature type="domain" description="Gelsolin-like" evidence="1">
    <location>
        <begin position="129"/>
        <end position="201"/>
    </location>
</feature>
<evidence type="ECO:0000313" key="2">
    <source>
        <dbReference type="EMBL" id="CAG2217018.1"/>
    </source>
</evidence>
<protein>
    <submittedName>
        <fullName evidence="2">GSN</fullName>
    </submittedName>
</protein>
<dbReference type="SUPFAM" id="SSF55753">
    <property type="entry name" value="Actin depolymerizing proteins"/>
    <property type="match status" value="1"/>
</dbReference>
<dbReference type="InterPro" id="IPR036514">
    <property type="entry name" value="SGNH_hydro_sf"/>
</dbReference>
<evidence type="ECO:0000259" key="1">
    <source>
        <dbReference type="Pfam" id="PF00626"/>
    </source>
</evidence>
<dbReference type="CDD" id="cd11290">
    <property type="entry name" value="gelsolin_S1_like"/>
    <property type="match status" value="1"/>
</dbReference>
<dbReference type="Pfam" id="PF00626">
    <property type="entry name" value="Gelsolin"/>
    <property type="match status" value="1"/>
</dbReference>
<dbReference type="Gene3D" id="3.40.20.10">
    <property type="entry name" value="Severin"/>
    <property type="match status" value="1"/>
</dbReference>
<dbReference type="PANTHER" id="PTHR11977:SF130">
    <property type="entry name" value="SEVERIN"/>
    <property type="match status" value="1"/>
</dbReference>
<dbReference type="Gene3D" id="3.40.50.1110">
    <property type="entry name" value="SGNH hydrolase"/>
    <property type="match status" value="1"/>
</dbReference>
<dbReference type="PRINTS" id="PR00597">
    <property type="entry name" value="GELSOLIN"/>
</dbReference>
<dbReference type="GO" id="GO:0015629">
    <property type="term" value="C:actin cytoskeleton"/>
    <property type="evidence" value="ECO:0007669"/>
    <property type="project" value="TreeGrafter"/>
</dbReference>
<gene>
    <name evidence="2" type="ORF">MEDL_30727</name>
</gene>
<dbReference type="InterPro" id="IPR007123">
    <property type="entry name" value="Gelsolin-like_dom"/>
</dbReference>